<dbReference type="RefSeq" id="WP_227230674.1">
    <property type="nucleotide sequence ID" value="NZ_JAJCVJ010000002.1"/>
</dbReference>
<dbReference type="GO" id="GO:0005886">
    <property type="term" value="C:plasma membrane"/>
    <property type="evidence" value="ECO:0007669"/>
    <property type="project" value="UniProtKB-SubCell"/>
</dbReference>
<feature type="transmembrane region" description="Helical" evidence="7">
    <location>
        <begin position="200"/>
        <end position="221"/>
    </location>
</feature>
<proteinExistence type="predicted"/>
<dbReference type="Pfam" id="PF00361">
    <property type="entry name" value="Proton_antipo_M"/>
    <property type="match status" value="1"/>
</dbReference>
<feature type="transmembrane region" description="Helical" evidence="7">
    <location>
        <begin position="167"/>
        <end position="194"/>
    </location>
</feature>
<dbReference type="PANTHER" id="PTHR42703:SF1">
    <property type="entry name" value="NA(+)_H(+) ANTIPORTER SUBUNIT D1"/>
    <property type="match status" value="1"/>
</dbReference>
<keyword evidence="3 7" id="KW-0812">Transmembrane</keyword>
<feature type="transmembrane region" description="Helical" evidence="7">
    <location>
        <begin position="259"/>
        <end position="292"/>
    </location>
</feature>
<feature type="domain" description="NADH:quinone oxidoreductase/Mrp antiporter transmembrane" evidence="8">
    <location>
        <begin position="123"/>
        <end position="409"/>
    </location>
</feature>
<feature type="transmembrane region" description="Helical" evidence="7">
    <location>
        <begin position="57"/>
        <end position="74"/>
    </location>
</feature>
<feature type="transmembrane region" description="Helical" evidence="7">
    <location>
        <begin position="368"/>
        <end position="391"/>
    </location>
</feature>
<feature type="transmembrane region" description="Helical" evidence="7">
    <location>
        <begin position="80"/>
        <end position="96"/>
    </location>
</feature>
<dbReference type="EMBL" id="JBHSKX010000002">
    <property type="protein sequence ID" value="MFC5368397.1"/>
    <property type="molecule type" value="Genomic_DNA"/>
</dbReference>
<evidence type="ECO:0000256" key="3">
    <source>
        <dbReference type="ARBA" id="ARBA00022692"/>
    </source>
</evidence>
<evidence type="ECO:0000256" key="7">
    <source>
        <dbReference type="SAM" id="Phobius"/>
    </source>
</evidence>
<protein>
    <submittedName>
        <fullName evidence="9">Proton-conducting transporter membrane subunit</fullName>
    </submittedName>
</protein>
<keyword evidence="5 7" id="KW-0472">Membrane</keyword>
<comment type="subcellular location">
    <subcellularLocation>
        <location evidence="1">Cell membrane</location>
        <topology evidence="1">Multi-pass membrane protein</topology>
    </subcellularLocation>
</comment>
<evidence type="ECO:0000256" key="2">
    <source>
        <dbReference type="ARBA" id="ARBA00022475"/>
    </source>
</evidence>
<feature type="transmembrane region" description="Helical" evidence="7">
    <location>
        <begin position="324"/>
        <end position="347"/>
    </location>
</feature>
<evidence type="ECO:0000313" key="10">
    <source>
        <dbReference type="Proteomes" id="UP001596201"/>
    </source>
</evidence>
<dbReference type="PRINTS" id="PR01437">
    <property type="entry name" value="NUOXDRDTASE4"/>
</dbReference>
<dbReference type="InterPro" id="IPR001750">
    <property type="entry name" value="ND/Mrp_TM"/>
</dbReference>
<evidence type="ECO:0000256" key="1">
    <source>
        <dbReference type="ARBA" id="ARBA00004651"/>
    </source>
</evidence>
<gene>
    <name evidence="9" type="ORF">ACFPJ5_15815</name>
</gene>
<evidence type="ECO:0000313" key="9">
    <source>
        <dbReference type="EMBL" id="MFC5368397.1"/>
    </source>
</evidence>
<keyword evidence="4 7" id="KW-1133">Transmembrane helix</keyword>
<feature type="transmembrane region" description="Helical" evidence="7">
    <location>
        <begin position="29"/>
        <end position="50"/>
    </location>
</feature>
<feature type="transmembrane region" description="Helical" evidence="7">
    <location>
        <begin position="403"/>
        <end position="425"/>
    </location>
</feature>
<dbReference type="PANTHER" id="PTHR42703">
    <property type="entry name" value="NADH DEHYDROGENASE"/>
    <property type="match status" value="1"/>
</dbReference>
<feature type="transmembrane region" description="Helical" evidence="7">
    <location>
        <begin position="108"/>
        <end position="131"/>
    </location>
</feature>
<dbReference type="InterPro" id="IPR050586">
    <property type="entry name" value="CPA3_Na-H_Antiporter_D"/>
</dbReference>
<accession>A0ABD5RF71</accession>
<feature type="transmembrane region" description="Helical" evidence="7">
    <location>
        <begin position="496"/>
        <end position="517"/>
    </location>
</feature>
<evidence type="ECO:0000256" key="5">
    <source>
        <dbReference type="ARBA" id="ARBA00023136"/>
    </source>
</evidence>
<evidence type="ECO:0000256" key="6">
    <source>
        <dbReference type="SAM" id="MobiDB-lite"/>
    </source>
</evidence>
<feature type="region of interest" description="Disordered" evidence="6">
    <location>
        <begin position="436"/>
        <end position="487"/>
    </location>
</feature>
<comment type="caution">
    <text evidence="9">The sequence shown here is derived from an EMBL/GenBank/DDBJ whole genome shotgun (WGS) entry which is preliminary data.</text>
</comment>
<keyword evidence="2" id="KW-1003">Cell membrane</keyword>
<organism evidence="9 10">
    <name type="scientific">Salinirubrum litoreum</name>
    <dbReference type="NCBI Taxonomy" id="1126234"/>
    <lineage>
        <taxon>Archaea</taxon>
        <taxon>Methanobacteriati</taxon>
        <taxon>Methanobacteriota</taxon>
        <taxon>Stenosarchaea group</taxon>
        <taxon>Halobacteria</taxon>
        <taxon>Halobacteriales</taxon>
        <taxon>Haloferacaceae</taxon>
        <taxon>Salinirubrum</taxon>
    </lineage>
</organism>
<evidence type="ECO:0000256" key="4">
    <source>
        <dbReference type="ARBA" id="ARBA00022989"/>
    </source>
</evidence>
<dbReference type="Proteomes" id="UP001596201">
    <property type="component" value="Unassembled WGS sequence"/>
</dbReference>
<sequence length="529" mass="52345">MSVLLALLVAVPLLAAVLPLFLAPWNRRVARGVVLAALLAQIALAGGLAWRVLTGGATTYVIGAIPASFGIGLAGDRLTAVLVVLVALAGLGAYLVGGIDRGPAGSLWLLLVAGLTGVVVTADVFNLYVFLEISGLAAYALVASARDVDAAVAAFTYLLVGTVGATLYLLGVGYVFVATGTLAMADIAVALPTVGYDSTLVIAGFVLMAVGLSVKLALFPLHSWKPAAYASAPPAVAAMLAALGSTVAGYALLRLTYGVFGVAFLGAVPTVQVLLVVGGLVSVVAGGVLALRATDVRRLLAYSSVSQFGLFAVGLALATPLAVAGALVTLVGHAVAKGGLFVAAGALARAGDLRTLDDYAGLGRRAPVVAGAIALLGTSLVGLPPTVGFAGKYLLALGGLEQGSALGLLSAGIVVLSTLLSLAYVGRLVERLYLGSPPGATPTESESATDRREGADAATDGGVSPSADGGVSDTDADASQAGGDDGVDPISPATPALVVLVVAAVLVLALGLGSSALTDWLAPVVEGWL</sequence>
<feature type="transmembrane region" description="Helical" evidence="7">
    <location>
        <begin position="233"/>
        <end position="253"/>
    </location>
</feature>
<keyword evidence="10" id="KW-1185">Reference proteome</keyword>
<reference evidence="9 10" key="1">
    <citation type="journal article" date="2019" name="Int. J. Syst. Evol. Microbiol.">
        <title>The Global Catalogue of Microorganisms (GCM) 10K type strain sequencing project: providing services to taxonomists for standard genome sequencing and annotation.</title>
        <authorList>
            <consortium name="The Broad Institute Genomics Platform"/>
            <consortium name="The Broad Institute Genome Sequencing Center for Infectious Disease"/>
            <person name="Wu L."/>
            <person name="Ma J."/>
        </authorList>
    </citation>
    <scope>NUCLEOTIDE SEQUENCE [LARGE SCALE GENOMIC DNA]</scope>
    <source>
        <strain evidence="9 10">CGMCC 1.12237</strain>
    </source>
</reference>
<evidence type="ECO:0000259" key="8">
    <source>
        <dbReference type="Pfam" id="PF00361"/>
    </source>
</evidence>
<name>A0ABD5RF71_9EURY</name>
<feature type="transmembrane region" description="Helical" evidence="7">
    <location>
        <begin position="299"/>
        <end position="318"/>
    </location>
</feature>
<dbReference type="InterPro" id="IPR003918">
    <property type="entry name" value="NADH_UbQ_OxRdtase"/>
</dbReference>
<dbReference type="AlphaFoldDB" id="A0ABD5RF71"/>